<dbReference type="OrthoDB" id="9803943at2"/>
<reference evidence="3 4" key="1">
    <citation type="submission" date="2019-02" db="EMBL/GenBank/DDBJ databases">
        <title>Genomic Encyclopedia of Type Strains, Phase IV (KMG-IV): sequencing the most valuable type-strain genomes for metagenomic binning, comparative biology and taxonomic classification.</title>
        <authorList>
            <person name="Goeker M."/>
        </authorList>
    </citation>
    <scope>NUCLEOTIDE SEQUENCE [LARGE SCALE GENOMIC DNA]</scope>
    <source>
        <strain evidence="3 4">DSM 10617</strain>
    </source>
</reference>
<dbReference type="InterPro" id="IPR036736">
    <property type="entry name" value="ACP-like_sf"/>
</dbReference>
<sequence>MTGSYNRAPAADRPAHPKTFQNTIQRSIPLTSPTPSTDPSVIERELADIFVSALNLEVAAADIDPSAPLYGDGLGLDSIDILEVALAVSQRYGFQLRSDDENNQRIFQSLRSLAEHVARHRTQ</sequence>
<accession>A0A4Q7LF27</accession>
<feature type="region of interest" description="Disordered" evidence="1">
    <location>
        <begin position="1"/>
        <end position="39"/>
    </location>
</feature>
<dbReference type="SUPFAM" id="SSF47336">
    <property type="entry name" value="ACP-like"/>
    <property type="match status" value="1"/>
</dbReference>
<dbReference type="Pfam" id="PF00550">
    <property type="entry name" value="PP-binding"/>
    <property type="match status" value="1"/>
</dbReference>
<dbReference type="Gene3D" id="1.10.1200.10">
    <property type="entry name" value="ACP-like"/>
    <property type="match status" value="1"/>
</dbReference>
<proteinExistence type="predicted"/>
<dbReference type="NCBIfam" id="NF006617">
    <property type="entry name" value="PRK09184.1"/>
    <property type="match status" value="1"/>
</dbReference>
<evidence type="ECO:0000256" key="1">
    <source>
        <dbReference type="SAM" id="MobiDB-lite"/>
    </source>
</evidence>
<keyword evidence="4" id="KW-1185">Reference proteome</keyword>
<protein>
    <submittedName>
        <fullName evidence="3">Acyl carrier protein</fullName>
    </submittedName>
</protein>
<comment type="caution">
    <text evidence="3">The sequence shown here is derived from an EMBL/GenBank/DDBJ whole genome shotgun (WGS) entry which is preliminary data.</text>
</comment>
<name>A0A4Q7LF27_9BURK</name>
<dbReference type="Proteomes" id="UP000293433">
    <property type="component" value="Unassembled WGS sequence"/>
</dbReference>
<feature type="domain" description="Carrier" evidence="2">
    <location>
        <begin position="37"/>
        <end position="121"/>
    </location>
</feature>
<dbReference type="PROSITE" id="PS50075">
    <property type="entry name" value="CARRIER"/>
    <property type="match status" value="1"/>
</dbReference>
<evidence type="ECO:0000259" key="2">
    <source>
        <dbReference type="PROSITE" id="PS50075"/>
    </source>
</evidence>
<dbReference type="EMBL" id="SGWV01000011">
    <property type="protein sequence ID" value="RZS51908.1"/>
    <property type="molecule type" value="Genomic_DNA"/>
</dbReference>
<dbReference type="AlphaFoldDB" id="A0A4Q7LF27"/>
<dbReference type="InterPro" id="IPR009081">
    <property type="entry name" value="PP-bd_ACP"/>
</dbReference>
<evidence type="ECO:0000313" key="3">
    <source>
        <dbReference type="EMBL" id="RZS51908.1"/>
    </source>
</evidence>
<organism evidence="3 4">
    <name type="scientific">Sphaerotilus mobilis</name>
    <dbReference type="NCBI Taxonomy" id="47994"/>
    <lineage>
        <taxon>Bacteria</taxon>
        <taxon>Pseudomonadati</taxon>
        <taxon>Pseudomonadota</taxon>
        <taxon>Betaproteobacteria</taxon>
        <taxon>Burkholderiales</taxon>
        <taxon>Sphaerotilaceae</taxon>
        <taxon>Sphaerotilus</taxon>
    </lineage>
</organism>
<feature type="compositionally biased region" description="Polar residues" evidence="1">
    <location>
        <begin position="19"/>
        <end position="30"/>
    </location>
</feature>
<gene>
    <name evidence="3" type="ORF">EV685_3092</name>
</gene>
<evidence type="ECO:0000313" key="4">
    <source>
        <dbReference type="Proteomes" id="UP000293433"/>
    </source>
</evidence>